<dbReference type="SUPFAM" id="SSF75005">
    <property type="entry name" value="Arabinanase/levansucrase/invertase"/>
    <property type="match status" value="1"/>
</dbReference>
<dbReference type="RefSeq" id="WP_169503406.1">
    <property type="nucleotide sequence ID" value="NZ_JABBPN010000002.1"/>
</dbReference>
<gene>
    <name evidence="5" type="ORF">HII30_02760</name>
</gene>
<dbReference type="Pfam" id="PF04616">
    <property type="entry name" value="Glyco_hydro_43"/>
    <property type="match status" value="1"/>
</dbReference>
<keyword evidence="3 4" id="KW-0326">Glycosidase</keyword>
<dbReference type="GO" id="GO:0004553">
    <property type="term" value="F:hydrolase activity, hydrolyzing O-glycosyl compounds"/>
    <property type="evidence" value="ECO:0007669"/>
    <property type="project" value="InterPro"/>
</dbReference>
<keyword evidence="2 4" id="KW-0378">Hydrolase</keyword>
<reference evidence="5 6" key="1">
    <citation type="submission" date="2020-04" db="EMBL/GenBank/DDBJ databases">
        <title>Paenibacillus algicola sp. nov., a novel marine bacterium producing alginate lyase.</title>
        <authorList>
            <person name="Huang H."/>
        </authorList>
    </citation>
    <scope>NUCLEOTIDE SEQUENCE [LARGE SCALE GENOMIC DNA]</scope>
    <source>
        <strain evidence="5 6">L7-75</strain>
    </source>
</reference>
<accession>A0A848M3B3</accession>
<evidence type="ECO:0000256" key="1">
    <source>
        <dbReference type="ARBA" id="ARBA00009865"/>
    </source>
</evidence>
<comment type="similarity">
    <text evidence="1 4">Belongs to the glycosyl hydrolase 43 family.</text>
</comment>
<protein>
    <submittedName>
        <fullName evidence="5">Family 43 glycosylhydrolase</fullName>
    </submittedName>
</protein>
<evidence type="ECO:0000313" key="6">
    <source>
        <dbReference type="Proteomes" id="UP000565468"/>
    </source>
</evidence>
<dbReference type="Gene3D" id="2.115.10.20">
    <property type="entry name" value="Glycosyl hydrolase domain, family 43"/>
    <property type="match status" value="1"/>
</dbReference>
<evidence type="ECO:0000256" key="4">
    <source>
        <dbReference type="RuleBase" id="RU361187"/>
    </source>
</evidence>
<dbReference type="CDD" id="cd18822">
    <property type="entry name" value="GH43_CtGH43-like"/>
    <property type="match status" value="1"/>
</dbReference>
<evidence type="ECO:0000313" key="5">
    <source>
        <dbReference type="EMBL" id="NMO94710.1"/>
    </source>
</evidence>
<dbReference type="InterPro" id="IPR006710">
    <property type="entry name" value="Glyco_hydro_43"/>
</dbReference>
<sequence length="325" mass="37584">MEQVDYLINGRPWVDLQGDKIHAHGGGIIWDKGYYYWFGENRLGGRKVSCYRSRDLMQWEFRNDVLDLMSPVQPVYHRTSLEMNPLNTEKGANIERPKVLFNQTTGKYVMWMHWENGQNYKDARCAIASCDTVDGHYIYHGSFNPIGHMSRDCTLFQDDDGTAYFISAARDNADLMIYRLSEDYMSIEELVRTLWPGQYREAPALMKHNGVYLMVSSGCTGWLPNQGMYAYSDSIEGRWSSLRPFGDATTYDSQPTCILPITGTETTTYLYVGDRWNPTAYHESTYVFLPISFVSDREIRLEWLSEWTIHPDTGRVIVHTDTNSD</sequence>
<evidence type="ECO:0000256" key="3">
    <source>
        <dbReference type="ARBA" id="ARBA00023295"/>
    </source>
</evidence>
<dbReference type="AlphaFoldDB" id="A0A848M3B3"/>
<evidence type="ECO:0000256" key="2">
    <source>
        <dbReference type="ARBA" id="ARBA00022801"/>
    </source>
</evidence>
<dbReference type="Proteomes" id="UP000565468">
    <property type="component" value="Unassembled WGS sequence"/>
</dbReference>
<dbReference type="GO" id="GO:0005975">
    <property type="term" value="P:carbohydrate metabolic process"/>
    <property type="evidence" value="ECO:0007669"/>
    <property type="project" value="InterPro"/>
</dbReference>
<comment type="caution">
    <text evidence="5">The sequence shown here is derived from an EMBL/GenBank/DDBJ whole genome shotgun (WGS) entry which is preliminary data.</text>
</comment>
<dbReference type="InterPro" id="IPR023296">
    <property type="entry name" value="Glyco_hydro_beta-prop_sf"/>
</dbReference>
<dbReference type="PANTHER" id="PTHR22925">
    <property type="entry name" value="GLYCOSYL HYDROLASE 43 FAMILY MEMBER"/>
    <property type="match status" value="1"/>
</dbReference>
<dbReference type="EMBL" id="JABBPN010000002">
    <property type="protein sequence ID" value="NMO94710.1"/>
    <property type="molecule type" value="Genomic_DNA"/>
</dbReference>
<dbReference type="PANTHER" id="PTHR22925:SF3">
    <property type="entry name" value="GLYCOSYL HYDROLASE FAMILY PROTEIN 43"/>
    <property type="match status" value="1"/>
</dbReference>
<name>A0A848M3B3_PAELE</name>
<proteinExistence type="inferred from homology"/>
<keyword evidence="6" id="KW-1185">Reference proteome</keyword>
<organism evidence="5 6">
    <name type="scientific">Paenibacillus lemnae</name>
    <dbReference type="NCBI Taxonomy" id="1330551"/>
    <lineage>
        <taxon>Bacteria</taxon>
        <taxon>Bacillati</taxon>
        <taxon>Bacillota</taxon>
        <taxon>Bacilli</taxon>
        <taxon>Bacillales</taxon>
        <taxon>Paenibacillaceae</taxon>
        <taxon>Paenibacillus</taxon>
    </lineage>
</organism>